<evidence type="ECO:0000313" key="2">
    <source>
        <dbReference type="EMBL" id="SUZ72113.1"/>
    </source>
</evidence>
<gene>
    <name evidence="2" type="ORF">METZ01_LOCUS24967</name>
</gene>
<evidence type="ECO:0008006" key="3">
    <source>
        <dbReference type="Google" id="ProtNLM"/>
    </source>
</evidence>
<feature type="transmembrane region" description="Helical" evidence="1">
    <location>
        <begin position="384"/>
        <end position="407"/>
    </location>
</feature>
<accession>A0A381Q3D9</accession>
<proteinExistence type="predicted"/>
<dbReference type="NCBIfam" id="TIGR00261">
    <property type="entry name" value="traB"/>
    <property type="match status" value="1"/>
</dbReference>
<dbReference type="Pfam" id="PF01963">
    <property type="entry name" value="TraB_PrgY_gumN"/>
    <property type="match status" value="1"/>
</dbReference>
<dbReference type="EMBL" id="UINC01001144">
    <property type="protein sequence ID" value="SUZ72113.1"/>
    <property type="molecule type" value="Genomic_DNA"/>
</dbReference>
<sequence>MFVRRISERTPVGEEFLETQEDIIKIIQLNNSEITLIGTAHVSQLSVEMVEEKIATGDYDCVAVELCSPRLENITNQAWWKNLDIYQIFKKKKAGLLLINLALTAYQKRLAERIGVEAGKEMVRAVELSHEKDLRLEVIDRNISTTLHRLVTEVSFWQKMKIVGGLVIGVFVGEEISEEQIEDLKRGDMLHAVVSEFGEELPEIKRVLIDERDEYMVGRLAQISASHDAPKKILALVGAGHLMGMMASIDSPPDAGHLQELDQKPPPSKTGLYVGWGICILILSMFVVGFKQSPELGGQLVATWILLNGGLSALGTALALGHPVSIFAAFFAAPLTSLNPTIGAGMVVGLVESYMRKPKVGDFETLREDITHYSMWWKNRVARLLLIFFFSSFGSMIGTYAAGASIVTQLFG</sequence>
<dbReference type="InterPro" id="IPR002816">
    <property type="entry name" value="TraB/PrgY/GumN_fam"/>
</dbReference>
<keyword evidence="1" id="KW-1133">Transmembrane helix</keyword>
<feature type="transmembrane region" description="Helical" evidence="1">
    <location>
        <begin position="270"/>
        <end position="288"/>
    </location>
</feature>
<dbReference type="InterPro" id="IPR005230">
    <property type="entry name" value="TraB_bac"/>
</dbReference>
<reference evidence="2" key="1">
    <citation type="submission" date="2018-05" db="EMBL/GenBank/DDBJ databases">
        <authorList>
            <person name="Lanie J.A."/>
            <person name="Ng W.-L."/>
            <person name="Kazmierczak K.M."/>
            <person name="Andrzejewski T.M."/>
            <person name="Davidsen T.M."/>
            <person name="Wayne K.J."/>
            <person name="Tettelin H."/>
            <person name="Glass J.I."/>
            <person name="Rusch D."/>
            <person name="Podicherti R."/>
            <person name="Tsui H.-C.T."/>
            <person name="Winkler M.E."/>
        </authorList>
    </citation>
    <scope>NUCLEOTIDE SEQUENCE</scope>
</reference>
<dbReference type="CDD" id="cd14726">
    <property type="entry name" value="TraB_PrgY-like"/>
    <property type="match status" value="1"/>
</dbReference>
<name>A0A381Q3D9_9ZZZZ</name>
<dbReference type="PANTHER" id="PTHR21530">
    <property type="entry name" value="PHEROMONE SHUTDOWN PROTEIN"/>
    <property type="match status" value="1"/>
</dbReference>
<evidence type="ECO:0000256" key="1">
    <source>
        <dbReference type="SAM" id="Phobius"/>
    </source>
</evidence>
<dbReference type="AlphaFoldDB" id="A0A381Q3D9"/>
<dbReference type="PANTHER" id="PTHR21530:SF7">
    <property type="entry name" value="TRAB DOMAIN-CONTAINING PROTEIN"/>
    <property type="match status" value="1"/>
</dbReference>
<keyword evidence="1" id="KW-0472">Membrane</keyword>
<feature type="transmembrane region" description="Helical" evidence="1">
    <location>
        <begin position="326"/>
        <end position="351"/>
    </location>
</feature>
<dbReference type="InterPro" id="IPR046345">
    <property type="entry name" value="TraB_PrgY-like"/>
</dbReference>
<keyword evidence="1" id="KW-0812">Transmembrane</keyword>
<organism evidence="2">
    <name type="scientific">marine metagenome</name>
    <dbReference type="NCBI Taxonomy" id="408172"/>
    <lineage>
        <taxon>unclassified sequences</taxon>
        <taxon>metagenomes</taxon>
        <taxon>ecological metagenomes</taxon>
    </lineage>
</organism>
<protein>
    <recommendedName>
        <fullName evidence="3">TraB family protein</fullName>
    </recommendedName>
</protein>
<feature type="transmembrane region" description="Helical" evidence="1">
    <location>
        <begin position="300"/>
        <end position="320"/>
    </location>
</feature>